<evidence type="ECO:0000313" key="3">
    <source>
        <dbReference type="EMBL" id="ABG11681.1"/>
    </source>
</evidence>
<evidence type="ECO:0000256" key="1">
    <source>
        <dbReference type="SAM" id="Coils"/>
    </source>
</evidence>
<reference evidence="3" key="1">
    <citation type="submission" date="2006-06" db="EMBL/GenBank/DDBJ databases">
        <title>Complete sequence of plasmid of Mycobacterium sp. MCS.</title>
        <authorList>
            <consortium name="US DOE Joint Genome Institute"/>
            <person name="Copeland A."/>
            <person name="Lucas S."/>
            <person name="Lapidus A."/>
            <person name="Barry K."/>
            <person name="Detter J.C."/>
            <person name="Glavina del Rio T."/>
            <person name="Hammon N."/>
            <person name="Israni S."/>
            <person name="Dalin E."/>
            <person name="Tice H."/>
            <person name="Pitluck S."/>
            <person name="Martinez M."/>
            <person name="Schmutz J."/>
            <person name="Larimer F."/>
            <person name="Land M."/>
            <person name="Hauser L."/>
            <person name="Kyrpides N."/>
            <person name="Kim E."/>
            <person name="Miller C.D."/>
            <person name="Hughes J.E."/>
            <person name="Anderson A.J."/>
            <person name="Sims R.C."/>
            <person name="Richardson P."/>
        </authorList>
    </citation>
    <scope>NUCLEOTIDE SEQUENCE [LARGE SCALE GENOMIC DNA]</scope>
    <source>
        <strain evidence="3">MCS</strain>
        <plasmid evidence="3">Plasmid1</plasmid>
    </source>
</reference>
<sequence>MQRSEEIETTRSNLLTRRSTNEQQQAQLRQRLAAMETIAHSAEVIRTDVIELTRKAEELLGGDDDPFLSLTINTTRYDTWRAATEAALTSLKTEHDVLAHDIETQEQARTENADALAAADSARERARQRVLQSEERVVALIGDENDEESHAGLTSLLHRIKEAPTKLSELREQIVERSRHIHQALDAQLRAVESLYAPASNFIARSEVVKTAGLEFNAELRILPTWRSVSSGLDGRRNGEFLDWLAELPQRVEDTSWGQLAAQLTEALDRLEHERGDTDSELRDPASALRSTTTLDDFLMSMFDLSWLEVRFGLTGDGLPLSQLSPGQRGLVLIASRGVVDFGSGVVHALRSTSRVER</sequence>
<dbReference type="EMBL" id="CP000385">
    <property type="protein sequence ID" value="ABG11681.1"/>
    <property type="molecule type" value="Genomic_DNA"/>
</dbReference>
<proteinExistence type="predicted"/>
<gene>
    <name evidence="3" type="ordered locus">Mmcs_5581</name>
</gene>
<feature type="compositionally biased region" description="Low complexity" evidence="2">
    <location>
        <begin position="10"/>
        <end position="23"/>
    </location>
</feature>
<accession>A0A5Q5BT40</accession>
<feature type="region of interest" description="Disordered" evidence="2">
    <location>
        <begin position="1"/>
        <end position="23"/>
    </location>
</feature>
<evidence type="ECO:0000256" key="2">
    <source>
        <dbReference type="SAM" id="MobiDB-lite"/>
    </source>
</evidence>
<name>A0A5Q5BT40_MYCSS</name>
<keyword evidence="3" id="KW-0614">Plasmid</keyword>
<organism evidence="3">
    <name type="scientific">Mycobacterium sp. (strain MCS)</name>
    <dbReference type="NCBI Taxonomy" id="164756"/>
    <lineage>
        <taxon>Bacteria</taxon>
        <taxon>Bacillati</taxon>
        <taxon>Actinomycetota</taxon>
        <taxon>Actinomycetes</taxon>
        <taxon>Mycobacteriales</taxon>
        <taxon>Mycobacteriaceae</taxon>
        <taxon>Mycobacterium</taxon>
    </lineage>
</organism>
<geneLocation type="plasmid" evidence="3">
    <name>Plasmid1</name>
</geneLocation>
<feature type="coiled-coil region" evidence="1">
    <location>
        <begin position="105"/>
        <end position="136"/>
    </location>
</feature>
<dbReference type="KEGG" id="mmc:Mmcs_5581"/>
<dbReference type="AlphaFoldDB" id="A0A5Q5BT40"/>
<protein>
    <submittedName>
        <fullName evidence="3">Uncharacterized protein</fullName>
    </submittedName>
</protein>
<keyword evidence="1" id="KW-0175">Coiled coil</keyword>